<evidence type="ECO:0000313" key="2">
    <source>
        <dbReference type="Proteomes" id="UP000789570"/>
    </source>
</evidence>
<sequence>MSIVRSKLISDMNYNNWLDLKKKGGCISDMKCLAILGSRLCLDIFPQRCISEAILAKASVHITDESEGVELIRVLDPLINMIKEGLVEEGY</sequence>
<comment type="caution">
    <text evidence="1">The sequence shown here is derived from an EMBL/GenBank/DDBJ whole genome shotgun (WGS) entry which is preliminary data.</text>
</comment>
<dbReference type="OrthoDB" id="2397074at2759"/>
<protein>
    <submittedName>
        <fullName evidence="1">1625_t:CDS:1</fullName>
    </submittedName>
</protein>
<evidence type="ECO:0000313" key="1">
    <source>
        <dbReference type="EMBL" id="CAG8676757.1"/>
    </source>
</evidence>
<dbReference type="Proteomes" id="UP000789570">
    <property type="component" value="Unassembled WGS sequence"/>
</dbReference>
<gene>
    <name evidence="1" type="ORF">FCALED_LOCUS12293</name>
</gene>
<dbReference type="EMBL" id="CAJVPQ010005857">
    <property type="protein sequence ID" value="CAG8676757.1"/>
    <property type="molecule type" value="Genomic_DNA"/>
</dbReference>
<keyword evidence="2" id="KW-1185">Reference proteome</keyword>
<accession>A0A9N9HIJ5</accession>
<dbReference type="AlphaFoldDB" id="A0A9N9HIJ5"/>
<name>A0A9N9HIJ5_9GLOM</name>
<reference evidence="1" key="1">
    <citation type="submission" date="2021-06" db="EMBL/GenBank/DDBJ databases">
        <authorList>
            <person name="Kallberg Y."/>
            <person name="Tangrot J."/>
            <person name="Rosling A."/>
        </authorList>
    </citation>
    <scope>NUCLEOTIDE SEQUENCE</scope>
    <source>
        <strain evidence="1">UK204</strain>
    </source>
</reference>
<organism evidence="1 2">
    <name type="scientific">Funneliformis caledonium</name>
    <dbReference type="NCBI Taxonomy" id="1117310"/>
    <lineage>
        <taxon>Eukaryota</taxon>
        <taxon>Fungi</taxon>
        <taxon>Fungi incertae sedis</taxon>
        <taxon>Mucoromycota</taxon>
        <taxon>Glomeromycotina</taxon>
        <taxon>Glomeromycetes</taxon>
        <taxon>Glomerales</taxon>
        <taxon>Glomeraceae</taxon>
        <taxon>Funneliformis</taxon>
    </lineage>
</organism>
<proteinExistence type="predicted"/>